<protein>
    <recommendedName>
        <fullName evidence="5">long-chain-fatty-acid--CoA ligase</fullName>
        <ecNumber evidence="5">6.2.1.3</ecNumber>
    </recommendedName>
    <alternativeName>
        <fullName evidence="7">Long-chain-fatty-acid--CoA ligase</fullName>
    </alternativeName>
</protein>
<keyword evidence="12" id="KW-1185">Reference proteome</keyword>
<dbReference type="InterPro" id="IPR042099">
    <property type="entry name" value="ANL_N_sf"/>
</dbReference>
<dbReference type="PROSITE" id="PS00455">
    <property type="entry name" value="AMP_BINDING"/>
    <property type="match status" value="1"/>
</dbReference>
<evidence type="ECO:0000313" key="12">
    <source>
        <dbReference type="Proteomes" id="UP001652642"/>
    </source>
</evidence>
<feature type="transmembrane region" description="Helical" evidence="9">
    <location>
        <begin position="6"/>
        <end position="28"/>
    </location>
</feature>
<comment type="catalytic activity">
    <reaction evidence="8">
        <text>tetracosanoate + ATP + CoA = tetracosanoyl-CoA + AMP + diphosphate</text>
        <dbReference type="Rhea" id="RHEA:33639"/>
        <dbReference type="ChEBI" id="CHEBI:30616"/>
        <dbReference type="ChEBI" id="CHEBI:31014"/>
        <dbReference type="ChEBI" id="CHEBI:33019"/>
        <dbReference type="ChEBI" id="CHEBI:57287"/>
        <dbReference type="ChEBI" id="CHEBI:65052"/>
        <dbReference type="ChEBI" id="CHEBI:456215"/>
    </reaction>
    <physiologicalReaction direction="left-to-right" evidence="8">
        <dbReference type="Rhea" id="RHEA:33640"/>
    </physiologicalReaction>
</comment>
<comment type="similarity">
    <text evidence="1">Belongs to the ATP-dependent AMP-binding enzyme family.</text>
</comment>
<dbReference type="InterPro" id="IPR025110">
    <property type="entry name" value="AMP-bd_C"/>
</dbReference>
<evidence type="ECO:0000256" key="9">
    <source>
        <dbReference type="SAM" id="Phobius"/>
    </source>
</evidence>
<evidence type="ECO:0000256" key="3">
    <source>
        <dbReference type="ARBA" id="ARBA00022832"/>
    </source>
</evidence>
<evidence type="ECO:0000256" key="6">
    <source>
        <dbReference type="ARBA" id="ARBA00036527"/>
    </source>
</evidence>
<evidence type="ECO:0000256" key="7">
    <source>
        <dbReference type="ARBA" id="ARBA00041297"/>
    </source>
</evidence>
<dbReference type="SUPFAM" id="SSF56801">
    <property type="entry name" value="Acetyl-CoA synthetase-like"/>
    <property type="match status" value="1"/>
</dbReference>
<gene>
    <name evidence="13" type="primary">LOC110091312</name>
</gene>
<feature type="domain" description="AMP-binding enzyme C-terminal" evidence="11">
    <location>
        <begin position="496"/>
        <end position="572"/>
    </location>
</feature>
<name>A0ABM5GSC2_9SAUR</name>
<keyword evidence="9" id="KW-1133">Transmembrane helix</keyword>
<organism evidence="12 13">
    <name type="scientific">Pogona vitticeps</name>
    <name type="common">central bearded dragon</name>
    <dbReference type="NCBI Taxonomy" id="103695"/>
    <lineage>
        <taxon>Eukaryota</taxon>
        <taxon>Metazoa</taxon>
        <taxon>Chordata</taxon>
        <taxon>Craniata</taxon>
        <taxon>Vertebrata</taxon>
        <taxon>Euteleostomi</taxon>
        <taxon>Lepidosauria</taxon>
        <taxon>Squamata</taxon>
        <taxon>Bifurcata</taxon>
        <taxon>Unidentata</taxon>
        <taxon>Episquamata</taxon>
        <taxon>Toxicofera</taxon>
        <taxon>Iguania</taxon>
        <taxon>Acrodonta</taxon>
        <taxon>Agamidae</taxon>
        <taxon>Amphibolurinae</taxon>
        <taxon>Pogona</taxon>
    </lineage>
</organism>
<dbReference type="InterPro" id="IPR000873">
    <property type="entry name" value="AMP-dep_synth/lig_dom"/>
</dbReference>
<comment type="catalytic activity">
    <reaction evidence="6">
        <text>a very long-chain fatty acid + ATP + CoA = a very long-chain fatty acyl-CoA + AMP + diphosphate</text>
        <dbReference type="Rhea" id="RHEA:54536"/>
        <dbReference type="ChEBI" id="CHEBI:30616"/>
        <dbReference type="ChEBI" id="CHEBI:33019"/>
        <dbReference type="ChEBI" id="CHEBI:57287"/>
        <dbReference type="ChEBI" id="CHEBI:58950"/>
        <dbReference type="ChEBI" id="CHEBI:138261"/>
        <dbReference type="ChEBI" id="CHEBI:456215"/>
    </reaction>
    <physiologicalReaction direction="left-to-right" evidence="6">
        <dbReference type="Rhea" id="RHEA:54537"/>
    </physiologicalReaction>
</comment>
<keyword evidence="2" id="KW-0436">Ligase</keyword>
<dbReference type="Pfam" id="PF13193">
    <property type="entry name" value="AMP-binding_C"/>
    <property type="match status" value="1"/>
</dbReference>
<dbReference type="RefSeq" id="XP_072860547.1">
    <property type="nucleotide sequence ID" value="XM_073004446.1"/>
</dbReference>
<evidence type="ECO:0000256" key="2">
    <source>
        <dbReference type="ARBA" id="ARBA00022598"/>
    </source>
</evidence>
<dbReference type="InterPro" id="IPR045851">
    <property type="entry name" value="AMP-bd_C_sf"/>
</dbReference>
<evidence type="ECO:0000259" key="11">
    <source>
        <dbReference type="Pfam" id="PF13193"/>
    </source>
</evidence>
<evidence type="ECO:0000256" key="8">
    <source>
        <dbReference type="ARBA" id="ARBA00048666"/>
    </source>
</evidence>
<evidence type="ECO:0000256" key="5">
    <source>
        <dbReference type="ARBA" id="ARBA00026121"/>
    </source>
</evidence>
<proteinExistence type="inferred from homology"/>
<dbReference type="Gene3D" id="3.30.300.30">
    <property type="match status" value="1"/>
</dbReference>
<evidence type="ECO:0000256" key="4">
    <source>
        <dbReference type="ARBA" id="ARBA00023098"/>
    </source>
</evidence>
<keyword evidence="4" id="KW-0443">Lipid metabolism</keyword>
<dbReference type="InterPro" id="IPR020845">
    <property type="entry name" value="AMP-binding_CS"/>
</dbReference>
<keyword evidence="3" id="KW-0276">Fatty acid metabolism</keyword>
<dbReference type="Gene3D" id="3.40.50.12780">
    <property type="entry name" value="N-terminal domain of ligase-like"/>
    <property type="match status" value="1"/>
</dbReference>
<reference evidence="13" key="1">
    <citation type="submission" date="2025-08" db="UniProtKB">
        <authorList>
            <consortium name="RefSeq"/>
        </authorList>
    </citation>
    <scope>IDENTIFICATION</scope>
</reference>
<dbReference type="Proteomes" id="UP001652642">
    <property type="component" value="Chromosome 6"/>
</dbReference>
<accession>A0ABM5GSC2</accession>
<dbReference type="PANTHER" id="PTHR43107">
    <property type="entry name" value="LONG-CHAIN FATTY ACID TRANSPORT PROTEIN"/>
    <property type="match status" value="1"/>
</dbReference>
<feature type="domain" description="AMP-dependent synthetase/ligase" evidence="10">
    <location>
        <begin position="61"/>
        <end position="384"/>
    </location>
</feature>
<dbReference type="Pfam" id="PF00501">
    <property type="entry name" value="AMP-binding"/>
    <property type="match status" value="1"/>
</dbReference>
<evidence type="ECO:0000256" key="1">
    <source>
        <dbReference type="ARBA" id="ARBA00006432"/>
    </source>
</evidence>
<dbReference type="EC" id="6.2.1.3" evidence="5"/>
<dbReference type="GeneID" id="110091312"/>
<keyword evidence="9" id="KW-0812">Transmembrane</keyword>
<sequence length="620" mass="70214">MPDLYAVVLGLLILLPLLGNIFFPYLWLDLVFLFRTICSGYRCYKYIQRNPSFALLDIFLAKVQKHPEKPLILFREEVYSYREIDQRSSQAARVFQSHVGLKEGDTVAVFLENVPAYIWVWFGLEKIGCTMACVNYNIRSKSLLHVLSSCEAKVLLTTPDFQAAIEDVLPTLKKEGIQVFYLSDDSPTKGVQALLGHIKCSSPEPVPVSCRSSLSPKSPSLYIFTSGTTGLPKAAIITRRKLLLVSAMYRLCGVCPKDIIYVPLPMYHSAALLIAIGGCLEVGATFVLRSKFSASHFWDDCRRYHVTVIQYVGEMMRYLCNSPKKDNDRDHSVRIAIGNGMRMEVWKEFLRRFGFIQIYEFYGATEGNVGFINYTGKVGAVGKTNYLHKKMTMFQLIKYDVDQDEAVRDEKGNCIPVVAGETGLLVAKITEVTPFVGYAGDREKTEKKILRDVLKKGDCYFNTGDLLMQDREGFLYFQDRVGDTFRWKGENVATTEVESVLAGLDFIQEVNVYGVPVPGHEGKIGMAAVRLKEGLTFDGKKLYEHVKASMPNYAVPRFIRLRDTLEITGTFKQCKGQLVKEGFNPSVIRDPLYFLDDLEKCYTPMTQQIWDSIAEKKLKL</sequence>
<dbReference type="PANTHER" id="PTHR43107:SF4">
    <property type="entry name" value="LONG-CHAIN FATTY ACID TRANSPORT PROTEIN 2"/>
    <property type="match status" value="1"/>
</dbReference>
<dbReference type="NCBIfam" id="NF006134">
    <property type="entry name" value="PRK08279.1"/>
    <property type="match status" value="1"/>
</dbReference>
<evidence type="ECO:0000313" key="13">
    <source>
        <dbReference type="RefSeq" id="XP_072860547.1"/>
    </source>
</evidence>
<evidence type="ECO:0000259" key="10">
    <source>
        <dbReference type="Pfam" id="PF00501"/>
    </source>
</evidence>
<keyword evidence="9" id="KW-0472">Membrane</keyword>